<dbReference type="RefSeq" id="WP_065991512.1">
    <property type="nucleotide sequence ID" value="NZ_MDEN01000068.1"/>
</dbReference>
<dbReference type="EMBL" id="DSIN01000019">
    <property type="protein sequence ID" value="HEF25939.1"/>
    <property type="molecule type" value="Genomic_DNA"/>
</dbReference>
<proteinExistence type="predicted"/>
<feature type="signal peptide" evidence="1">
    <location>
        <begin position="1"/>
        <end position="22"/>
    </location>
</feature>
<sequence length="109" mass="11773">MRSVGLAVVAAFLAAVSVTAHAKDLSKNDLQVCKWGAGVAGAAQQSKLSGTTLYSARKKLQSRKFAKPWMSKMALGITEQTYKSPSKLKPAAVKQTYYEGCIQHDLARK</sequence>
<evidence type="ECO:0000313" key="2">
    <source>
        <dbReference type="EMBL" id="HEF25939.1"/>
    </source>
</evidence>
<feature type="chain" id="PRO_5036017056" description="Valyl-tRNA synthetase" evidence="1">
    <location>
        <begin position="23"/>
        <end position="109"/>
    </location>
</feature>
<reference evidence="2" key="2">
    <citation type="journal article" date="2020" name="mSystems">
        <title>Genome- and Community-Level Interaction Insights into Carbon Utilization and Element Cycling Functions of Hydrothermarchaeota in Hydrothermal Sediment.</title>
        <authorList>
            <person name="Zhou Z."/>
            <person name="Liu Y."/>
            <person name="Xu W."/>
            <person name="Pan J."/>
            <person name="Luo Z.H."/>
            <person name="Li M."/>
        </authorList>
    </citation>
    <scope>NUCLEOTIDE SEQUENCE [LARGE SCALE GENOMIC DNA]</scope>
    <source>
        <strain evidence="2">SpSt-200</strain>
    </source>
</reference>
<dbReference type="AlphaFoldDB" id="A0A1C2DGW8"/>
<comment type="caution">
    <text evidence="3">The sequence shown here is derived from an EMBL/GenBank/DDBJ whole genome shotgun (WGS) entry which is preliminary data.</text>
</comment>
<dbReference type="OrthoDB" id="6981745at2"/>
<evidence type="ECO:0000256" key="1">
    <source>
        <dbReference type="SAM" id="SignalP"/>
    </source>
</evidence>
<evidence type="ECO:0008006" key="5">
    <source>
        <dbReference type="Google" id="ProtNLM"/>
    </source>
</evidence>
<protein>
    <recommendedName>
        <fullName evidence="5">Valyl-tRNA synthetase</fullName>
    </recommendedName>
</protein>
<dbReference type="EMBL" id="MDEN01000068">
    <property type="protein sequence ID" value="OCX14001.1"/>
    <property type="molecule type" value="Genomic_DNA"/>
</dbReference>
<evidence type="ECO:0000313" key="3">
    <source>
        <dbReference type="EMBL" id="OCX14001.1"/>
    </source>
</evidence>
<gene>
    <name evidence="3" type="ORF">BBI10_20810</name>
    <name evidence="2" type="ORF">ENP23_09190</name>
</gene>
<accession>A0A1C2DGW8</accession>
<keyword evidence="1" id="KW-0732">Signal</keyword>
<organism evidence="3 4">
    <name type="scientific">Pseudomonas graminis</name>
    <dbReference type="NCBI Taxonomy" id="158627"/>
    <lineage>
        <taxon>Bacteria</taxon>
        <taxon>Pseudomonadati</taxon>
        <taxon>Pseudomonadota</taxon>
        <taxon>Gammaproteobacteria</taxon>
        <taxon>Pseudomonadales</taxon>
        <taxon>Pseudomonadaceae</taxon>
        <taxon>Pseudomonas</taxon>
    </lineage>
</organism>
<name>A0A1C2DGW8_9PSED</name>
<evidence type="ECO:0000313" key="4">
    <source>
        <dbReference type="Proteomes" id="UP000095143"/>
    </source>
</evidence>
<dbReference type="Proteomes" id="UP000095143">
    <property type="component" value="Unassembled WGS sequence"/>
</dbReference>
<reference evidence="3 4" key="1">
    <citation type="submission" date="2016-08" db="EMBL/GenBank/DDBJ databases">
        <title>Whole genome sequence of Pseudomonas graminis strain UASWS1507, a potential biological control agent for agriculture.</title>
        <authorList>
            <person name="Crovadore J."/>
            <person name="Calmin G."/>
            <person name="Chablais R."/>
            <person name="Cochard B."/>
            <person name="Lefort F."/>
        </authorList>
    </citation>
    <scope>NUCLEOTIDE SEQUENCE [LARGE SCALE GENOMIC DNA]</scope>
    <source>
        <strain evidence="3 4">UASWS1507</strain>
    </source>
</reference>